<organism evidence="1 2">
    <name type="scientific">Bacteroides caccae</name>
    <dbReference type="NCBI Taxonomy" id="47678"/>
    <lineage>
        <taxon>Bacteria</taxon>
        <taxon>Pseudomonadati</taxon>
        <taxon>Bacteroidota</taxon>
        <taxon>Bacteroidia</taxon>
        <taxon>Bacteroidales</taxon>
        <taxon>Bacteroidaceae</taxon>
        <taxon>Bacteroides</taxon>
    </lineage>
</organism>
<gene>
    <name evidence="1" type="ORF">ERS852558_03542</name>
</gene>
<evidence type="ECO:0000313" key="1">
    <source>
        <dbReference type="EMBL" id="CUQ46597.1"/>
    </source>
</evidence>
<dbReference type="AlphaFoldDB" id="A0A174WQZ9"/>
<evidence type="ECO:0000313" key="2">
    <source>
        <dbReference type="Proteomes" id="UP000095725"/>
    </source>
</evidence>
<proteinExistence type="predicted"/>
<dbReference type="EMBL" id="CZBL01000017">
    <property type="protein sequence ID" value="CUQ46597.1"/>
    <property type="molecule type" value="Genomic_DNA"/>
</dbReference>
<dbReference type="Proteomes" id="UP000095725">
    <property type="component" value="Unassembled WGS sequence"/>
</dbReference>
<protein>
    <submittedName>
        <fullName evidence="1">RHS repeat-associated core domain</fullName>
    </submittedName>
</protein>
<accession>A0A174WQZ9</accession>
<reference evidence="1 2" key="1">
    <citation type="submission" date="2015-09" db="EMBL/GenBank/DDBJ databases">
        <authorList>
            <consortium name="Pathogen Informatics"/>
        </authorList>
    </citation>
    <scope>NUCLEOTIDE SEQUENCE [LARGE SCALE GENOMIC DNA]</scope>
    <source>
        <strain evidence="1 2">2789STDY5834946</strain>
    </source>
</reference>
<name>A0A174WQZ9_9BACE</name>
<sequence>MGMYISSDPIGLAGNNPTLYGYVEDVNAWIDFWGLSDCKITQRLNELANEAIKEAKLSKKQTASIQRSLDRAAASTNPKIKAYHEMMAGKKEKMYMGTQVDTLFKRKVEADRMLKEAGVRTTPRGKFGPDVYSKDEYWDLTTETDWNRGTHQTKYDGKYGDGTGIFW</sequence>